<proteinExistence type="predicted"/>
<evidence type="ECO:0000313" key="3">
    <source>
        <dbReference type="Proteomes" id="UP000576082"/>
    </source>
</evidence>
<evidence type="ECO:0000313" key="2">
    <source>
        <dbReference type="EMBL" id="NME73152.1"/>
    </source>
</evidence>
<reference evidence="2 3" key="1">
    <citation type="submission" date="2020-04" db="EMBL/GenBank/DDBJ databases">
        <title>Flammeovirga sp. SR4, a novel species isolated from seawater.</title>
        <authorList>
            <person name="Wang X."/>
        </authorList>
    </citation>
    <scope>NUCLEOTIDE SEQUENCE [LARGE SCALE GENOMIC DNA]</scope>
    <source>
        <strain evidence="2 3">ATCC 23126</strain>
    </source>
</reference>
<gene>
    <name evidence="2" type="ORF">HHU12_34730</name>
</gene>
<keyword evidence="3" id="KW-1185">Reference proteome</keyword>
<dbReference type="EMBL" id="JABANE010000421">
    <property type="protein sequence ID" value="NME73152.1"/>
    <property type="molecule type" value="Genomic_DNA"/>
</dbReference>
<dbReference type="Proteomes" id="UP000576082">
    <property type="component" value="Unassembled WGS sequence"/>
</dbReference>
<sequence length="177" mass="21082">MYEFSRAKVQKMGYAFLGTDKCYYSVPYHYIGKYIEIQYNKRVVEIYYNKERIAIHSKSQTQGKYITVADHLSTAHKKYMQWNDDYFIIIAGTIGENMKQFISTYISNYKYPQASYKSCNYFVKVLPKQHTFEELEKVASLCVEHSIFSYDFYMKMLQNKAYENHSKTAEVQHIPVH</sequence>
<organism evidence="2 3">
    <name type="scientific">Flammeovirga aprica JL-4</name>
    <dbReference type="NCBI Taxonomy" id="694437"/>
    <lineage>
        <taxon>Bacteria</taxon>
        <taxon>Pseudomonadati</taxon>
        <taxon>Bacteroidota</taxon>
        <taxon>Cytophagia</taxon>
        <taxon>Cytophagales</taxon>
        <taxon>Flammeovirgaceae</taxon>
        <taxon>Flammeovirga</taxon>
    </lineage>
</organism>
<feature type="non-terminal residue" evidence="2">
    <location>
        <position position="177"/>
    </location>
</feature>
<evidence type="ECO:0000259" key="1">
    <source>
        <dbReference type="Pfam" id="PF22483"/>
    </source>
</evidence>
<comment type="caution">
    <text evidence="2">The sequence shown here is derived from an EMBL/GenBank/DDBJ whole genome shotgun (WGS) entry which is preliminary data.</text>
</comment>
<name>A0A7X9XDS3_9BACT</name>
<feature type="domain" description="Transposase for insertion sequence element IS21-like C-terminal" evidence="1">
    <location>
        <begin position="5"/>
        <end position="67"/>
    </location>
</feature>
<dbReference type="AlphaFoldDB" id="A0A7X9XDS3"/>
<accession>A0A7X9XDS3</accession>
<dbReference type="InterPro" id="IPR054353">
    <property type="entry name" value="IstA-like_C"/>
</dbReference>
<protein>
    <recommendedName>
        <fullName evidence="1">Transposase for insertion sequence element IS21-like C-terminal domain-containing protein</fullName>
    </recommendedName>
</protein>
<dbReference type="Pfam" id="PF22483">
    <property type="entry name" value="Mu-transpos_C_2"/>
    <property type="match status" value="1"/>
</dbReference>